<dbReference type="InterPro" id="IPR057678">
    <property type="entry name" value="DUF7918"/>
</dbReference>
<feature type="domain" description="DUF7918" evidence="2">
    <location>
        <begin position="12"/>
        <end position="204"/>
    </location>
</feature>
<proteinExistence type="predicted"/>
<evidence type="ECO:0000313" key="3">
    <source>
        <dbReference type="EMBL" id="KAG7098942.1"/>
    </source>
</evidence>
<accession>A0A9P7V2B4</accession>
<feature type="compositionally biased region" description="Polar residues" evidence="1">
    <location>
        <begin position="310"/>
        <end position="321"/>
    </location>
</feature>
<comment type="caution">
    <text evidence="3">The sequence shown here is derived from an EMBL/GenBank/DDBJ whole genome shotgun (WGS) entry which is preliminary data.</text>
</comment>
<name>A0A9P7V2B4_9AGAR</name>
<feature type="compositionally biased region" description="Basic and acidic residues" evidence="1">
    <location>
        <begin position="495"/>
        <end position="514"/>
    </location>
</feature>
<feature type="compositionally biased region" description="Polar residues" evidence="1">
    <location>
        <begin position="285"/>
        <end position="302"/>
    </location>
</feature>
<dbReference type="OrthoDB" id="3364132at2759"/>
<feature type="compositionally biased region" description="Polar residues" evidence="1">
    <location>
        <begin position="347"/>
        <end position="362"/>
    </location>
</feature>
<feature type="region of interest" description="Disordered" evidence="1">
    <location>
        <begin position="434"/>
        <end position="525"/>
    </location>
</feature>
<dbReference type="GeneID" id="66069908"/>
<gene>
    <name evidence="3" type="ORF">E1B28_000832</name>
</gene>
<organism evidence="3 4">
    <name type="scientific">Marasmius oreades</name>
    <name type="common">fairy-ring Marasmius</name>
    <dbReference type="NCBI Taxonomy" id="181124"/>
    <lineage>
        <taxon>Eukaryota</taxon>
        <taxon>Fungi</taxon>
        <taxon>Dikarya</taxon>
        <taxon>Basidiomycota</taxon>
        <taxon>Agaricomycotina</taxon>
        <taxon>Agaricomycetes</taxon>
        <taxon>Agaricomycetidae</taxon>
        <taxon>Agaricales</taxon>
        <taxon>Marasmiineae</taxon>
        <taxon>Marasmiaceae</taxon>
        <taxon>Marasmius</taxon>
    </lineage>
</organism>
<feature type="region of interest" description="Disordered" evidence="1">
    <location>
        <begin position="265"/>
        <end position="422"/>
    </location>
</feature>
<sequence>MVLSFNEFSAWITIEGRTVDEYKAEGSSKGASCWIPSEAGRQYQVCWRDSKKSTATDGLVVIDGQRCGSKTISNEKDKPDTAYKSGFRTTSSTLHPFQFSAILTTDDADRADPSNANVGVVELLIFRVKIKGAESQIHRGPPKDRTYYEKEVKGLQHHTTLGDPQKGKKRVAVGLRLLSEDPVARFRFRYLSIDRLRADGIAPPSGIRASDPIVILDDDHDHEEAEIKIPLSIKEKIFVKETVQNPVSSEDLIVISEDESEKDIKPLPSDIWKTTTASDRRKRPVQSSLKQDLISAQTTSPVEPTRKSRSTSFKQTNSSAIEQEPGNLVSPPQSVKVSVEEKLPRSKASSTMKSTPLSTSSDALDGVKRGGSAETMKPSPPSNHGTKYPRDPRLTPVPSTRPQKLDVSDSPSRPKVKRDDLVYLEEEVHMPQCKFEETMLGSPSSLKEESQKTSPSLSVRHTPKALRKSTSERIVGLPKAEPESASLHSVQTSKIKFEEPPEIKHVPSKRKIEEAFSPDSDEDISPSERAMLNAKINALQPDWNF</sequence>
<evidence type="ECO:0000259" key="2">
    <source>
        <dbReference type="Pfam" id="PF25534"/>
    </source>
</evidence>
<reference evidence="3" key="1">
    <citation type="journal article" date="2021" name="Genome Biol. Evol.">
        <title>The assembled and annotated genome of the fairy-ring fungus Marasmius oreades.</title>
        <authorList>
            <person name="Hiltunen M."/>
            <person name="Ament-Velasquez S.L."/>
            <person name="Johannesson H."/>
        </authorList>
    </citation>
    <scope>NUCLEOTIDE SEQUENCE</scope>
    <source>
        <strain evidence="3">03SP1</strain>
    </source>
</reference>
<protein>
    <recommendedName>
        <fullName evidence="2">DUF7918 domain-containing protein</fullName>
    </recommendedName>
</protein>
<keyword evidence="4" id="KW-1185">Reference proteome</keyword>
<evidence type="ECO:0000313" key="4">
    <source>
        <dbReference type="Proteomes" id="UP001049176"/>
    </source>
</evidence>
<dbReference type="Pfam" id="PF25534">
    <property type="entry name" value="DUF7918"/>
    <property type="match status" value="1"/>
</dbReference>
<dbReference type="KEGG" id="more:E1B28_000832"/>
<dbReference type="RefSeq" id="XP_043015412.1">
    <property type="nucleotide sequence ID" value="XM_043146707.1"/>
</dbReference>
<evidence type="ECO:0000256" key="1">
    <source>
        <dbReference type="SAM" id="MobiDB-lite"/>
    </source>
</evidence>
<dbReference type="EMBL" id="CM032181">
    <property type="protein sequence ID" value="KAG7098942.1"/>
    <property type="molecule type" value="Genomic_DNA"/>
</dbReference>
<dbReference type="Proteomes" id="UP001049176">
    <property type="component" value="Chromosome 1"/>
</dbReference>
<dbReference type="AlphaFoldDB" id="A0A9P7V2B4"/>